<comment type="subcellular location">
    <subcellularLocation>
        <location evidence="1">Membrane</location>
        <topology evidence="1">Multi-pass membrane protein</topology>
    </subcellularLocation>
</comment>
<feature type="transmembrane region" description="Helical" evidence="12">
    <location>
        <begin position="252"/>
        <end position="270"/>
    </location>
</feature>
<keyword evidence="15" id="KW-1185">Reference proteome</keyword>
<dbReference type="InterPro" id="IPR027359">
    <property type="entry name" value="Volt_channel_dom_sf"/>
</dbReference>
<dbReference type="PANTHER" id="PTHR11537:SF254">
    <property type="entry name" value="POTASSIUM VOLTAGE-GATED CHANNEL PROTEIN SHAB"/>
    <property type="match status" value="1"/>
</dbReference>
<name>A0A158R439_9BILA</name>
<evidence type="ECO:0000256" key="7">
    <source>
        <dbReference type="ARBA" id="ARBA00022958"/>
    </source>
</evidence>
<evidence type="ECO:0000256" key="5">
    <source>
        <dbReference type="ARBA" id="ARBA00022826"/>
    </source>
</evidence>
<evidence type="ECO:0000256" key="12">
    <source>
        <dbReference type="SAM" id="Phobius"/>
    </source>
</evidence>
<dbReference type="Gene3D" id="1.10.287.70">
    <property type="match status" value="1"/>
</dbReference>
<dbReference type="Pfam" id="PF02214">
    <property type="entry name" value="BTB_2"/>
    <property type="match status" value="1"/>
</dbReference>
<feature type="transmembrane region" description="Helical" evidence="12">
    <location>
        <begin position="282"/>
        <end position="306"/>
    </location>
</feature>
<evidence type="ECO:0000256" key="11">
    <source>
        <dbReference type="ARBA" id="ARBA00023303"/>
    </source>
</evidence>
<dbReference type="AlphaFoldDB" id="A0A158R439"/>
<dbReference type="GO" id="GO:0051260">
    <property type="term" value="P:protein homooligomerization"/>
    <property type="evidence" value="ECO:0007669"/>
    <property type="project" value="InterPro"/>
</dbReference>
<dbReference type="InterPro" id="IPR011333">
    <property type="entry name" value="SKP1/BTB/POZ_sf"/>
</dbReference>
<dbReference type="Gene3D" id="3.30.710.10">
    <property type="entry name" value="Potassium Channel Kv1.1, Chain A"/>
    <property type="match status" value="1"/>
</dbReference>
<keyword evidence="4 12" id="KW-0812">Transmembrane</keyword>
<keyword evidence="9" id="KW-0406">Ion transport</keyword>
<keyword evidence="5" id="KW-0631">Potassium channel</keyword>
<feature type="transmembrane region" description="Helical" evidence="12">
    <location>
        <begin position="202"/>
        <end position="226"/>
    </location>
</feature>
<dbReference type="FunFam" id="1.20.120.350:FF:000070">
    <property type="entry name" value="K+ channel tetramerization domain protein"/>
    <property type="match status" value="1"/>
</dbReference>
<evidence type="ECO:0000256" key="6">
    <source>
        <dbReference type="ARBA" id="ARBA00022882"/>
    </source>
</evidence>
<evidence type="ECO:0000256" key="9">
    <source>
        <dbReference type="ARBA" id="ARBA00023065"/>
    </source>
</evidence>
<dbReference type="PRINTS" id="PR00169">
    <property type="entry name" value="KCHANNEL"/>
</dbReference>
<keyword evidence="6" id="KW-0851">Voltage-gated channel</keyword>
<evidence type="ECO:0000259" key="13">
    <source>
        <dbReference type="Pfam" id="PF00520"/>
    </source>
</evidence>
<dbReference type="InterPro" id="IPR028325">
    <property type="entry name" value="VG_K_chnl"/>
</dbReference>
<reference evidence="16" key="1">
    <citation type="submission" date="2016-04" db="UniProtKB">
        <authorList>
            <consortium name="WormBaseParasite"/>
        </authorList>
    </citation>
    <scope>IDENTIFICATION</scope>
</reference>
<keyword evidence="10 12" id="KW-0472">Membrane</keyword>
<dbReference type="Gene3D" id="1.20.120.350">
    <property type="entry name" value="Voltage-gated potassium channels. Chain C"/>
    <property type="match status" value="1"/>
</dbReference>
<dbReference type="InterPro" id="IPR003971">
    <property type="entry name" value="K_chnl_volt-dep_Kv5/Kv9"/>
</dbReference>
<dbReference type="GO" id="GO:0005251">
    <property type="term" value="F:delayed rectifier potassium channel activity"/>
    <property type="evidence" value="ECO:0007669"/>
    <property type="project" value="TreeGrafter"/>
</dbReference>
<dbReference type="GO" id="GO:0001508">
    <property type="term" value="P:action potential"/>
    <property type="evidence" value="ECO:0007669"/>
    <property type="project" value="TreeGrafter"/>
</dbReference>
<dbReference type="InterPro" id="IPR005821">
    <property type="entry name" value="Ion_trans_dom"/>
</dbReference>
<proteinExistence type="predicted"/>
<dbReference type="GO" id="GO:0008076">
    <property type="term" value="C:voltage-gated potassium channel complex"/>
    <property type="evidence" value="ECO:0007669"/>
    <property type="project" value="InterPro"/>
</dbReference>
<evidence type="ECO:0000256" key="10">
    <source>
        <dbReference type="ARBA" id="ARBA00023136"/>
    </source>
</evidence>
<feature type="transmembrane region" description="Helical" evidence="12">
    <location>
        <begin position="408"/>
        <end position="429"/>
    </location>
</feature>
<dbReference type="InterPro" id="IPR003131">
    <property type="entry name" value="T1-type_BTB"/>
</dbReference>
<dbReference type="InterPro" id="IPR003968">
    <property type="entry name" value="K_chnl_volt-dep_Kv"/>
</dbReference>
<keyword evidence="8 12" id="KW-1133">Transmembrane helix</keyword>
<feature type="domain" description="Ion transport" evidence="13">
    <location>
        <begin position="204"/>
        <end position="438"/>
    </location>
</feature>
<organism evidence="15 16">
    <name type="scientific">Syphacia muris</name>
    <dbReference type="NCBI Taxonomy" id="451379"/>
    <lineage>
        <taxon>Eukaryota</taxon>
        <taxon>Metazoa</taxon>
        <taxon>Ecdysozoa</taxon>
        <taxon>Nematoda</taxon>
        <taxon>Chromadorea</taxon>
        <taxon>Rhabditida</taxon>
        <taxon>Spirurina</taxon>
        <taxon>Oxyuridomorpha</taxon>
        <taxon>Oxyuroidea</taxon>
        <taxon>Oxyuridae</taxon>
        <taxon>Syphacia</taxon>
    </lineage>
</organism>
<feature type="transmembrane region" description="Helical" evidence="12">
    <location>
        <begin position="358"/>
        <end position="379"/>
    </location>
</feature>
<protein>
    <submittedName>
        <fullName evidence="16">BTB domain-containing protein</fullName>
    </submittedName>
</protein>
<dbReference type="SUPFAM" id="SSF81324">
    <property type="entry name" value="Voltage-gated potassium channels"/>
    <property type="match status" value="1"/>
</dbReference>
<dbReference type="SUPFAM" id="SSF54695">
    <property type="entry name" value="POZ domain"/>
    <property type="match status" value="1"/>
</dbReference>
<keyword evidence="11" id="KW-0407">Ion channel</keyword>
<dbReference type="PRINTS" id="PR01494">
    <property type="entry name" value="KV9CHANNEL"/>
</dbReference>
<dbReference type="PANTHER" id="PTHR11537">
    <property type="entry name" value="VOLTAGE-GATED POTASSIUM CHANNEL"/>
    <property type="match status" value="1"/>
</dbReference>
<evidence type="ECO:0000313" key="16">
    <source>
        <dbReference type="WBParaSite" id="SMUV_0000231101-mRNA-1"/>
    </source>
</evidence>
<keyword evidence="2" id="KW-0813">Transport</keyword>
<evidence type="ECO:0000256" key="2">
    <source>
        <dbReference type="ARBA" id="ARBA00022448"/>
    </source>
</evidence>
<evidence type="ECO:0000313" key="15">
    <source>
        <dbReference type="Proteomes" id="UP000046393"/>
    </source>
</evidence>
<sequence>MDSREHFCGARENSINCDNEIEMKEATPIMLTKIDYTNSNDAYLRLNVGGRSFIIRKNTVANRDAGKCLLSLDSCLLNILLRTTHEERLKIVDGYFEETNEYFFERSPNHFTVIYQYYLNGIVHQNADVCPEDLLDELKFWQIPLDNIAENCICTMDTTENEEGETIEDSECYTNDNNDKTFYQKLKRKLWRLTEDPNSSKYAQAFAAISVLFVLISISGLVLGSIPELQVPSQRKNATGYATEAIMEPHPMFSTIEYVCILWFVFEYLLKLSVSYDRKKTFLKLLNIIDLLAILPFVIEFAFILVGVSTAEMQDWKGAFLVIRILRVLRVIRVLKLGRYSSGLQLFGKTLKASFRQLGMMAMVVFTGVIFFGTLMYFIEKDEPSTQFVTIPAGCYGDITPLTVSGKLVATVAIACGVLVLALPITIIVDNFMKVAETERTQEPIRTYGRARVAK</sequence>
<evidence type="ECO:0000256" key="3">
    <source>
        <dbReference type="ARBA" id="ARBA00022538"/>
    </source>
</evidence>
<evidence type="ECO:0000259" key="14">
    <source>
        <dbReference type="Pfam" id="PF02214"/>
    </source>
</evidence>
<evidence type="ECO:0000256" key="8">
    <source>
        <dbReference type="ARBA" id="ARBA00022989"/>
    </source>
</evidence>
<dbReference type="STRING" id="451379.A0A158R439"/>
<accession>A0A158R439</accession>
<dbReference type="Pfam" id="PF00520">
    <property type="entry name" value="Ion_trans"/>
    <property type="match status" value="1"/>
</dbReference>
<dbReference type="WBParaSite" id="SMUV_0000231101-mRNA-1">
    <property type="protein sequence ID" value="SMUV_0000231101-mRNA-1"/>
    <property type="gene ID" value="SMUV_0000231101"/>
</dbReference>
<keyword evidence="3" id="KW-0633">Potassium transport</keyword>
<dbReference type="PRINTS" id="PR01491">
    <property type="entry name" value="KVCHANNEL"/>
</dbReference>
<dbReference type="Proteomes" id="UP000046393">
    <property type="component" value="Unplaced"/>
</dbReference>
<keyword evidence="7" id="KW-0630">Potassium</keyword>
<evidence type="ECO:0000256" key="1">
    <source>
        <dbReference type="ARBA" id="ARBA00004141"/>
    </source>
</evidence>
<dbReference type="CDD" id="cd18317">
    <property type="entry name" value="BTB_POZ_Kv"/>
    <property type="match status" value="1"/>
</dbReference>
<evidence type="ECO:0000256" key="4">
    <source>
        <dbReference type="ARBA" id="ARBA00022692"/>
    </source>
</evidence>
<feature type="domain" description="Potassium channel tetramerisation-type BTB" evidence="14">
    <location>
        <begin position="44"/>
        <end position="146"/>
    </location>
</feature>